<dbReference type="RefSeq" id="WP_095133959.1">
    <property type="nucleotide sequence ID" value="NZ_NIBG01000009.1"/>
</dbReference>
<dbReference type="Gene3D" id="3.40.50.12500">
    <property type="match status" value="1"/>
</dbReference>
<dbReference type="OrthoDB" id="483160at2"/>
<evidence type="ECO:0000313" key="2">
    <source>
        <dbReference type="Proteomes" id="UP000216024"/>
    </source>
</evidence>
<dbReference type="AlphaFoldDB" id="A0A267MI27"/>
<dbReference type="Proteomes" id="UP000216024">
    <property type="component" value="Unassembled WGS sequence"/>
</dbReference>
<dbReference type="EMBL" id="NIBG01000009">
    <property type="protein sequence ID" value="PAB59229.1"/>
    <property type="molecule type" value="Genomic_DNA"/>
</dbReference>
<protein>
    <submittedName>
        <fullName evidence="1">Asp/Glu racemase</fullName>
    </submittedName>
</protein>
<comment type="caution">
    <text evidence="1">The sequence shown here is derived from an EMBL/GenBank/DDBJ whole genome shotgun (WGS) entry which is preliminary data.</text>
</comment>
<dbReference type="PANTHER" id="PTHR40267:SF1">
    <property type="entry name" value="BLR3294 PROTEIN"/>
    <property type="match status" value="1"/>
</dbReference>
<dbReference type="InterPro" id="IPR053714">
    <property type="entry name" value="Iso_Racemase_Enz_sf"/>
</dbReference>
<dbReference type="Pfam" id="PF17645">
    <property type="entry name" value="Amdase"/>
    <property type="match status" value="1"/>
</dbReference>
<dbReference type="PANTHER" id="PTHR40267">
    <property type="entry name" value="BLR3294 PROTEIN"/>
    <property type="match status" value="1"/>
</dbReference>
<dbReference type="InterPro" id="IPR026286">
    <property type="entry name" value="MaiA/AMDase"/>
</dbReference>
<organism evidence="1 2">
    <name type="scientific">Anaeromicrobium sediminis</name>
    <dbReference type="NCBI Taxonomy" id="1478221"/>
    <lineage>
        <taxon>Bacteria</taxon>
        <taxon>Bacillati</taxon>
        <taxon>Bacillota</taxon>
        <taxon>Clostridia</taxon>
        <taxon>Peptostreptococcales</taxon>
        <taxon>Thermotaleaceae</taxon>
        <taxon>Anaeromicrobium</taxon>
    </lineage>
</organism>
<reference evidence="1 2" key="1">
    <citation type="submission" date="2017-06" db="EMBL/GenBank/DDBJ databases">
        <title>Draft genome sequence of anaerobic fermentative bacterium Anaeromicrobium sediminis DY2726D isolated from West Pacific Ocean sediments.</title>
        <authorList>
            <person name="Zeng X."/>
        </authorList>
    </citation>
    <scope>NUCLEOTIDE SEQUENCE [LARGE SCALE GENOMIC DNA]</scope>
    <source>
        <strain evidence="1 2">DY2726D</strain>
    </source>
</reference>
<accession>A0A267MI27</accession>
<name>A0A267MI27_9FIRM</name>
<sequence>MNDFLYGARAKLGLIYPAPGWVMEPEFYEMSPEGVITLTTRMGSGPVDTEQLSTLGDKALKSLELLKEAPIDGVIFGCTSGSFVGGVEYDKELIRKLEEASGGLPCTTTSRSCVEALNVLNVKKVAVATPYTDEVNEKAKEFLEKSGIEVTKLKGLNFLYDSEINRADLETVYNLAREVDTEDAEAVLILCTGIRSVPILETLETDLDKPVISAIQATFWNALRMCGVNEKIKGFGSLLERY</sequence>
<keyword evidence="2" id="KW-1185">Reference proteome</keyword>
<proteinExistence type="predicted"/>
<gene>
    <name evidence="1" type="ORF">CCE28_11970</name>
</gene>
<dbReference type="PIRSF" id="PIRSF015736">
    <property type="entry name" value="MI"/>
    <property type="match status" value="1"/>
</dbReference>
<evidence type="ECO:0000313" key="1">
    <source>
        <dbReference type="EMBL" id="PAB59229.1"/>
    </source>
</evidence>